<dbReference type="Gene3D" id="3.40.50.1820">
    <property type="entry name" value="alpha/beta hydrolase"/>
    <property type="match status" value="2"/>
</dbReference>
<reference evidence="5 6" key="1">
    <citation type="submission" date="2016-03" db="EMBL/GenBank/DDBJ databases">
        <authorList>
            <person name="Ploux O."/>
        </authorList>
    </citation>
    <scope>NUCLEOTIDE SEQUENCE [LARGE SCALE GENOMIC DNA]</scope>
    <source>
        <strain evidence="5 6">UAMH 11012</strain>
    </source>
</reference>
<evidence type="ECO:0000256" key="2">
    <source>
        <dbReference type="ARBA" id="ARBA00022801"/>
    </source>
</evidence>
<name>A0A1L7X128_9HELO</name>
<evidence type="ECO:0000313" key="5">
    <source>
        <dbReference type="EMBL" id="CZR58726.1"/>
    </source>
</evidence>
<dbReference type="PROSITE" id="PS00122">
    <property type="entry name" value="CARBOXYLESTERASE_B_1"/>
    <property type="match status" value="1"/>
</dbReference>
<dbReference type="PANTHER" id="PTHR43918">
    <property type="entry name" value="ACETYLCHOLINESTERASE"/>
    <property type="match status" value="1"/>
</dbReference>
<feature type="domain" description="Carboxylesterase type B" evidence="4">
    <location>
        <begin position="150"/>
        <end position="193"/>
    </location>
</feature>
<evidence type="ECO:0000313" key="6">
    <source>
        <dbReference type="Proteomes" id="UP000184330"/>
    </source>
</evidence>
<dbReference type="SUPFAM" id="SSF53474">
    <property type="entry name" value="alpha/beta-Hydrolases"/>
    <property type="match status" value="1"/>
</dbReference>
<evidence type="ECO:0000256" key="1">
    <source>
        <dbReference type="ARBA" id="ARBA00005964"/>
    </source>
</evidence>
<dbReference type="Proteomes" id="UP000184330">
    <property type="component" value="Unassembled WGS sequence"/>
</dbReference>
<dbReference type="InterPro" id="IPR050654">
    <property type="entry name" value="AChE-related_enzymes"/>
</dbReference>
<keyword evidence="6" id="KW-1185">Reference proteome</keyword>
<dbReference type="EMBL" id="FJOG01000012">
    <property type="protein sequence ID" value="CZR58726.1"/>
    <property type="molecule type" value="Genomic_DNA"/>
</dbReference>
<dbReference type="PANTHER" id="PTHR43918:SF4">
    <property type="entry name" value="CARBOXYLIC ESTER HYDROLASE"/>
    <property type="match status" value="1"/>
</dbReference>
<dbReference type="InterPro" id="IPR029058">
    <property type="entry name" value="AB_hydrolase_fold"/>
</dbReference>
<dbReference type="STRING" id="576137.A0A1L7X128"/>
<evidence type="ECO:0000256" key="3">
    <source>
        <dbReference type="RuleBase" id="RU361235"/>
    </source>
</evidence>
<dbReference type="InterPro" id="IPR002018">
    <property type="entry name" value="CarbesteraseB"/>
</dbReference>
<dbReference type="EC" id="3.1.1.-" evidence="3"/>
<keyword evidence="2 3" id="KW-0378">Hydrolase</keyword>
<protein>
    <recommendedName>
        <fullName evidence="3">Carboxylic ester hydrolase</fullName>
        <ecNumber evidence="3">3.1.1.-</ecNumber>
    </recommendedName>
</protein>
<dbReference type="OrthoDB" id="408631at2759"/>
<organism evidence="5 6">
    <name type="scientific">Phialocephala subalpina</name>
    <dbReference type="NCBI Taxonomy" id="576137"/>
    <lineage>
        <taxon>Eukaryota</taxon>
        <taxon>Fungi</taxon>
        <taxon>Dikarya</taxon>
        <taxon>Ascomycota</taxon>
        <taxon>Pezizomycotina</taxon>
        <taxon>Leotiomycetes</taxon>
        <taxon>Helotiales</taxon>
        <taxon>Mollisiaceae</taxon>
        <taxon>Phialocephala</taxon>
        <taxon>Phialocephala fortinii species complex</taxon>
    </lineage>
</organism>
<dbReference type="InterPro" id="IPR019826">
    <property type="entry name" value="Carboxylesterase_B_AS"/>
</dbReference>
<dbReference type="Pfam" id="PF00135">
    <property type="entry name" value="COesterase"/>
    <property type="match status" value="2"/>
</dbReference>
<evidence type="ECO:0000259" key="4">
    <source>
        <dbReference type="Pfam" id="PF00135"/>
    </source>
</evidence>
<comment type="similarity">
    <text evidence="1 3">Belongs to the type-B carboxylesterase/lipase family.</text>
</comment>
<gene>
    <name evidence="5" type="ORF">PAC_08618</name>
</gene>
<accession>A0A1L7X128</accession>
<feature type="domain" description="Carboxylesterase type B" evidence="4">
    <location>
        <begin position="247"/>
        <end position="398"/>
    </location>
</feature>
<dbReference type="GO" id="GO:0052689">
    <property type="term" value="F:carboxylic ester hydrolase activity"/>
    <property type="evidence" value="ECO:0007669"/>
    <property type="project" value="TreeGrafter"/>
</dbReference>
<dbReference type="AlphaFoldDB" id="A0A1L7X128"/>
<sequence>MPSTVISPSPREFTADFIVDDIHAVILSGGSKAVSLQPINGMSRAREYAWLYMNDALRPGVNAKTHLNAFSCLRIPSYIFYLLRILPAVSSPLPRSLSFLSFIAFPGSSPRHGSSQGVNKVIEHVFAVTLPVILKGVNGVDSSKSTCQQVPIVNTTSGLLRGFSPYPDVHAYLGIPFAEPPIGDLRFAPPQPLKLNYITAFSDRSTGTAESEDMLSINIWSRLRVSSKRYHLCQSQAPGPNICHRVLRDNIRSFGGDPSQMTLMGHSAGSMSIAYWSYAYKSDPIVAGLIELSGQPGLIATDDGSSWIPIANSTVCSNADASTELVYMKTVPARSLKRAMSYNNVPTFTGTVLTGGTPAVDNATVFPLAEYTTRGLVGDFAQLPLLITNTMNEADGVLPFPPLTGVNQTLSDLFTLASFHCPVAAMANYTSQQALPTWRYIFNGTFAETTPYP</sequence>
<proteinExistence type="inferred from homology"/>